<reference evidence="2 3" key="1">
    <citation type="submission" date="2020-01" db="EMBL/GenBank/DDBJ databases">
        <authorList>
            <person name="Chen J."/>
            <person name="Zhu S."/>
            <person name="Yang J."/>
        </authorList>
    </citation>
    <scope>NUCLEOTIDE SEQUENCE [LARGE SCALE GENOMIC DNA]</scope>
    <source>
        <strain evidence="2 3">345S023</strain>
    </source>
</reference>
<organism evidence="2 3">
    <name type="scientific">Alteromonas profundi</name>
    <dbReference type="NCBI Taxonomy" id="2696062"/>
    <lineage>
        <taxon>Bacteria</taxon>
        <taxon>Pseudomonadati</taxon>
        <taxon>Pseudomonadota</taxon>
        <taxon>Gammaproteobacteria</taxon>
        <taxon>Alteromonadales</taxon>
        <taxon>Alteromonadaceae</taxon>
        <taxon>Alteromonas/Salinimonas group</taxon>
        <taxon>Alteromonas</taxon>
    </lineage>
</organism>
<dbReference type="AlphaFoldDB" id="A0A7X5LMX2"/>
<dbReference type="PROSITE" id="PS51186">
    <property type="entry name" value="GNAT"/>
    <property type="match status" value="1"/>
</dbReference>
<accession>A0A7X5LMX2</accession>
<feature type="domain" description="N-acetyltransferase" evidence="1">
    <location>
        <begin position="33"/>
        <end position="175"/>
    </location>
</feature>
<dbReference type="Gene3D" id="3.40.630.30">
    <property type="match status" value="1"/>
</dbReference>
<dbReference type="CDD" id="cd04301">
    <property type="entry name" value="NAT_SF"/>
    <property type="match status" value="1"/>
</dbReference>
<comment type="caution">
    <text evidence="2">The sequence shown here is derived from an EMBL/GenBank/DDBJ whole genome shotgun (WGS) entry which is preliminary data.</text>
</comment>
<dbReference type="SUPFAM" id="SSF55729">
    <property type="entry name" value="Acyl-CoA N-acyltransferases (Nat)"/>
    <property type="match status" value="1"/>
</dbReference>
<gene>
    <name evidence="2" type="ORF">GTH32_14200</name>
</gene>
<protein>
    <submittedName>
        <fullName evidence="2">GNAT family N-acetyltransferase</fullName>
    </submittedName>
</protein>
<evidence type="ECO:0000259" key="1">
    <source>
        <dbReference type="PROSITE" id="PS51186"/>
    </source>
</evidence>
<dbReference type="Pfam" id="PF00583">
    <property type="entry name" value="Acetyltransf_1"/>
    <property type="match status" value="1"/>
</dbReference>
<dbReference type="InterPro" id="IPR000182">
    <property type="entry name" value="GNAT_dom"/>
</dbReference>
<dbReference type="EMBL" id="JAAAWN010000021">
    <property type="protein sequence ID" value="NDV92330.1"/>
    <property type="molecule type" value="Genomic_DNA"/>
</dbReference>
<sequence>MALVEPTLVSKPAASKIFRSLFFHLLRERFAFISDTQLHPKADIQFNARHQSYHFQWPNALWSVIYLPENLTVKRVDNGSSVSECTINNTPVGYVVVNYAESETRIIDLYVRQEFRGQGIASQVLTQVIQQSHKNNLPCILTVGVENSAITLYEKLHFIEVARTQTDILMKVAAPGSQ</sequence>
<dbReference type="RefSeq" id="WP_163086983.1">
    <property type="nucleotide sequence ID" value="NZ_JAAAWN010000021.1"/>
</dbReference>
<dbReference type="InterPro" id="IPR016181">
    <property type="entry name" value="Acyl_CoA_acyltransferase"/>
</dbReference>
<evidence type="ECO:0000313" key="3">
    <source>
        <dbReference type="Proteomes" id="UP000470213"/>
    </source>
</evidence>
<keyword evidence="3" id="KW-1185">Reference proteome</keyword>
<dbReference type="Proteomes" id="UP000470213">
    <property type="component" value="Unassembled WGS sequence"/>
</dbReference>
<dbReference type="GO" id="GO:0016747">
    <property type="term" value="F:acyltransferase activity, transferring groups other than amino-acyl groups"/>
    <property type="evidence" value="ECO:0007669"/>
    <property type="project" value="InterPro"/>
</dbReference>
<proteinExistence type="predicted"/>
<evidence type="ECO:0000313" key="2">
    <source>
        <dbReference type="EMBL" id="NDV92330.1"/>
    </source>
</evidence>
<keyword evidence="2" id="KW-0808">Transferase</keyword>
<name>A0A7X5LMX2_9ALTE</name>